<dbReference type="SUPFAM" id="SSF49464">
    <property type="entry name" value="Carboxypeptidase regulatory domain-like"/>
    <property type="match status" value="1"/>
</dbReference>
<dbReference type="Proteomes" id="UP000199274">
    <property type="component" value="Unassembled WGS sequence"/>
</dbReference>
<evidence type="ECO:0000313" key="12">
    <source>
        <dbReference type="EMBL" id="SDH68851.1"/>
    </source>
</evidence>
<dbReference type="PROSITE" id="PS52016">
    <property type="entry name" value="TONB_DEPENDENT_REC_3"/>
    <property type="match status" value="1"/>
</dbReference>
<dbReference type="STRING" id="178355.SAMN04488062_11216"/>
<dbReference type="GO" id="GO:0009279">
    <property type="term" value="C:cell outer membrane"/>
    <property type="evidence" value="ECO:0007669"/>
    <property type="project" value="UniProtKB-SubCell"/>
</dbReference>
<dbReference type="InterPro" id="IPR036942">
    <property type="entry name" value="Beta-barrel_TonB_sf"/>
</dbReference>
<evidence type="ECO:0000256" key="8">
    <source>
        <dbReference type="PROSITE-ProRule" id="PRU01360"/>
    </source>
</evidence>
<dbReference type="InterPro" id="IPR023996">
    <property type="entry name" value="TonB-dep_OMP_SusC/RagA"/>
</dbReference>
<evidence type="ECO:0000256" key="4">
    <source>
        <dbReference type="ARBA" id="ARBA00022692"/>
    </source>
</evidence>
<dbReference type="Gene3D" id="2.40.170.20">
    <property type="entry name" value="TonB-dependent receptor, beta-barrel domain"/>
    <property type="match status" value="1"/>
</dbReference>
<feature type="domain" description="TonB-dependent receptor plug" evidence="11">
    <location>
        <begin position="222"/>
        <end position="330"/>
    </location>
</feature>
<proteinExistence type="inferred from homology"/>
<dbReference type="InterPro" id="IPR039426">
    <property type="entry name" value="TonB-dep_rcpt-like"/>
</dbReference>
<evidence type="ECO:0000256" key="1">
    <source>
        <dbReference type="ARBA" id="ARBA00004571"/>
    </source>
</evidence>
<evidence type="ECO:0000256" key="7">
    <source>
        <dbReference type="ARBA" id="ARBA00023237"/>
    </source>
</evidence>
<evidence type="ECO:0000256" key="9">
    <source>
        <dbReference type="RuleBase" id="RU003357"/>
    </source>
</evidence>
<dbReference type="Pfam" id="PF07715">
    <property type="entry name" value="Plug"/>
    <property type="match status" value="1"/>
</dbReference>
<name>A0A1G8EG68_9FLAO</name>
<feature type="domain" description="TonB-dependent receptor-like beta-barrel" evidence="10">
    <location>
        <begin position="484"/>
        <end position="1044"/>
    </location>
</feature>
<sequence>MKKKPKNDGKHFPLFQNNLKLKLTTLLLLVVMFNIRANTYAQKTKVDLELKNITVETVLETIEQKTDFRFIYKMTDVDLNRTISISVKNQTIDVVLNKLFKGTTTDFKVRDTQVILIKPLVEKKNTDFYIQKIIRGKVSDENGMPLPGASVLEEKTNNAVATDADGNFEITVENSDATLIISYIGYKEKRVSANQENNTIQLFPDTTTLAEIVVIGYGTSSRKDVTGAVSSIAAKDMNEGAVVNPLQLISGKAAGVNISQTGSEPGSAPSIRIRGISSLIGGNDPLVVVDGIQGNMDLLNQIPPSEIASIDILKDASATAIYGSRGAPGVVIVTTKKNKAGRTSVEYSAYTAMDYIPQKLNMLSANQWWEQAQLNGVPASANHGSDTDWYGILTKSGATQTHTLSFGGGAEKFSYRASISAILQDGVVLNSSNQRYIGRIQATQTALDDKLKLSFNLNSGITNATNSIGSIGRAAFTSNLITNAYLMRPTDPVYDTDGSYYTDPTIFQYLNPYAASQTVTNERQTDNLFGSLKADLDLFEGLTAGWFGSWRKTNDVNGYYLPAASTSAYAIDQKGIANISNNKQNERLTNISLNYKKIFGDHSINALVLYEWQNQAYQGNYVQARGFINDIATYNALQLGDLSRVQPGDLQSYKNDRTLVSYLGRVNYSYLNRYLFTASMRRDGSSVFGVNNKWGDFPSVSVAWQIDKEPFMAQQTIFSELKLRGGYGITGNQQGLYPQNSISLVGGSGVTYFGGEQITNFNVTQNANADLRWETKKQTNIGLDFALLKNRLRGSVDVYTATTENLLFDYTVPQPPFPFNSIKANVGSLLNEGLEVSLGYDLIKTENTTLTLAGNVSLLRNKVLNLNGSINGVPLNTNYVPWGTGAYLIAGQPIGTYNMLHHTGKNNENWETVLDVDGNGIIDQGNTSPDRMIQGSALPTYTYAFNPTFQHKSFDVSMLWRGSGGNKIYNGLRSSLSYLENIGKSNVLESAIPLGLYTSQYGSDLWLEDGSFLRLENVTAGYSFNFQNVKYIESLRLSITGNNLLLITSYSGIDPELNVSGGGENFGGDNGIYPRTRSFAIGLNVKFK</sequence>
<evidence type="ECO:0000313" key="13">
    <source>
        <dbReference type="Proteomes" id="UP000199274"/>
    </source>
</evidence>
<evidence type="ECO:0000256" key="2">
    <source>
        <dbReference type="ARBA" id="ARBA00022448"/>
    </source>
</evidence>
<keyword evidence="7 8" id="KW-0998">Cell outer membrane</keyword>
<keyword evidence="5 9" id="KW-0798">TonB box</keyword>
<dbReference type="InterPro" id="IPR008969">
    <property type="entry name" value="CarboxyPept-like_regulatory"/>
</dbReference>
<dbReference type="InterPro" id="IPR012910">
    <property type="entry name" value="Plug_dom"/>
</dbReference>
<keyword evidence="13" id="KW-1185">Reference proteome</keyword>
<dbReference type="InterPro" id="IPR000531">
    <property type="entry name" value="Beta-barrel_TonB"/>
</dbReference>
<gene>
    <name evidence="12" type="ORF">SAMN04488062_11216</name>
</gene>
<evidence type="ECO:0000259" key="11">
    <source>
        <dbReference type="Pfam" id="PF07715"/>
    </source>
</evidence>
<dbReference type="Gene3D" id="2.60.40.1120">
    <property type="entry name" value="Carboxypeptidase-like, regulatory domain"/>
    <property type="match status" value="1"/>
</dbReference>
<evidence type="ECO:0000256" key="3">
    <source>
        <dbReference type="ARBA" id="ARBA00022452"/>
    </source>
</evidence>
<dbReference type="InterPro" id="IPR037066">
    <property type="entry name" value="Plug_dom_sf"/>
</dbReference>
<keyword evidence="3 8" id="KW-1134">Transmembrane beta strand</keyword>
<dbReference type="SUPFAM" id="SSF56935">
    <property type="entry name" value="Porins"/>
    <property type="match status" value="1"/>
</dbReference>
<protein>
    <submittedName>
        <fullName evidence="12">Iron complex outermembrane recepter protein</fullName>
    </submittedName>
</protein>
<dbReference type="RefSeq" id="WP_091257865.1">
    <property type="nucleotide sequence ID" value="NZ_FNDB01000012.1"/>
</dbReference>
<organism evidence="12 13">
    <name type="scientific">Flavobacterium omnivorum</name>
    <dbReference type="NCBI Taxonomy" id="178355"/>
    <lineage>
        <taxon>Bacteria</taxon>
        <taxon>Pseudomonadati</taxon>
        <taxon>Bacteroidota</taxon>
        <taxon>Flavobacteriia</taxon>
        <taxon>Flavobacteriales</taxon>
        <taxon>Flavobacteriaceae</taxon>
        <taxon>Flavobacterium</taxon>
    </lineage>
</organism>
<dbReference type="AlphaFoldDB" id="A0A1G8EG68"/>
<accession>A0A1G8EG68</accession>
<evidence type="ECO:0000259" key="10">
    <source>
        <dbReference type="Pfam" id="PF00593"/>
    </source>
</evidence>
<comment type="subcellular location">
    <subcellularLocation>
        <location evidence="1 8">Cell outer membrane</location>
        <topology evidence="1 8">Multi-pass membrane protein</topology>
    </subcellularLocation>
</comment>
<dbReference type="Pfam" id="PF13715">
    <property type="entry name" value="CarbopepD_reg_2"/>
    <property type="match status" value="1"/>
</dbReference>
<dbReference type="NCBIfam" id="TIGR04057">
    <property type="entry name" value="SusC_RagA_signa"/>
    <property type="match status" value="1"/>
</dbReference>
<dbReference type="Gene3D" id="2.170.130.10">
    <property type="entry name" value="TonB-dependent receptor, plug domain"/>
    <property type="match status" value="1"/>
</dbReference>
<dbReference type="Pfam" id="PF00593">
    <property type="entry name" value="TonB_dep_Rec_b-barrel"/>
    <property type="match status" value="1"/>
</dbReference>
<keyword evidence="4 8" id="KW-0812">Transmembrane</keyword>
<dbReference type="NCBIfam" id="TIGR04056">
    <property type="entry name" value="OMP_RagA_SusC"/>
    <property type="match status" value="1"/>
</dbReference>
<keyword evidence="2 8" id="KW-0813">Transport</keyword>
<dbReference type="EMBL" id="FNDB01000012">
    <property type="protein sequence ID" value="SDH68851.1"/>
    <property type="molecule type" value="Genomic_DNA"/>
</dbReference>
<evidence type="ECO:0000256" key="6">
    <source>
        <dbReference type="ARBA" id="ARBA00023136"/>
    </source>
</evidence>
<comment type="similarity">
    <text evidence="8 9">Belongs to the TonB-dependent receptor family.</text>
</comment>
<dbReference type="OrthoDB" id="9768177at2"/>
<dbReference type="InterPro" id="IPR023997">
    <property type="entry name" value="TonB-dep_OMP_SusC/RagA_CS"/>
</dbReference>
<reference evidence="13" key="1">
    <citation type="submission" date="2016-10" db="EMBL/GenBank/DDBJ databases">
        <authorList>
            <person name="Varghese N."/>
            <person name="Submissions S."/>
        </authorList>
    </citation>
    <scope>NUCLEOTIDE SEQUENCE [LARGE SCALE GENOMIC DNA]</scope>
    <source>
        <strain evidence="13">CGMCC 1.2747</strain>
    </source>
</reference>
<keyword evidence="6 8" id="KW-0472">Membrane</keyword>
<evidence type="ECO:0000256" key="5">
    <source>
        <dbReference type="ARBA" id="ARBA00023077"/>
    </source>
</evidence>